<evidence type="ECO:0000313" key="2">
    <source>
        <dbReference type="EMBL" id="KAI9560774.1"/>
    </source>
</evidence>
<reference evidence="2 3" key="1">
    <citation type="submission" date="2022-05" db="EMBL/GenBank/DDBJ databases">
        <title>A multi-omics perspective on studying reproductive biology in Daphnia sinensis.</title>
        <authorList>
            <person name="Jia J."/>
        </authorList>
    </citation>
    <scope>NUCLEOTIDE SEQUENCE [LARGE SCALE GENOMIC DNA]</scope>
    <source>
        <strain evidence="2 3">WSL</strain>
    </source>
</reference>
<protein>
    <submittedName>
        <fullName evidence="2">Uncharacterized protein</fullName>
    </submittedName>
</protein>
<accession>A0AAD5PY54</accession>
<organism evidence="2 3">
    <name type="scientific">Daphnia sinensis</name>
    <dbReference type="NCBI Taxonomy" id="1820382"/>
    <lineage>
        <taxon>Eukaryota</taxon>
        <taxon>Metazoa</taxon>
        <taxon>Ecdysozoa</taxon>
        <taxon>Arthropoda</taxon>
        <taxon>Crustacea</taxon>
        <taxon>Branchiopoda</taxon>
        <taxon>Diplostraca</taxon>
        <taxon>Cladocera</taxon>
        <taxon>Anomopoda</taxon>
        <taxon>Daphniidae</taxon>
        <taxon>Daphnia</taxon>
        <taxon>Daphnia similis group</taxon>
    </lineage>
</organism>
<evidence type="ECO:0000256" key="1">
    <source>
        <dbReference type="SAM" id="Phobius"/>
    </source>
</evidence>
<name>A0AAD5PY54_9CRUS</name>
<keyword evidence="1" id="KW-0472">Membrane</keyword>
<comment type="caution">
    <text evidence="2">The sequence shown here is derived from an EMBL/GenBank/DDBJ whole genome shotgun (WGS) entry which is preliminary data.</text>
</comment>
<gene>
    <name evidence="2" type="ORF">GHT06_011726</name>
</gene>
<dbReference type="AlphaFoldDB" id="A0AAD5PY54"/>
<feature type="transmembrane region" description="Helical" evidence="1">
    <location>
        <begin position="16"/>
        <end position="36"/>
    </location>
</feature>
<dbReference type="Proteomes" id="UP000820818">
    <property type="component" value="Linkage Group LG3"/>
</dbReference>
<keyword evidence="3" id="KW-1185">Reference proteome</keyword>
<dbReference type="EMBL" id="WJBH02000003">
    <property type="protein sequence ID" value="KAI9560774.1"/>
    <property type="molecule type" value="Genomic_DNA"/>
</dbReference>
<evidence type="ECO:0000313" key="3">
    <source>
        <dbReference type="Proteomes" id="UP000820818"/>
    </source>
</evidence>
<keyword evidence="1" id="KW-0812">Transmembrane</keyword>
<sequence>MICIPLYTEGSMSIGFTVYSTHISGPFYVVYFTWLLRGPMPPYRQVRRPSAHVQFDSWLPRRHMYSFKRSPTSASLVLSLEQVCTTHYIEKHTVMLALEQTKRIPVDVARARECLSVFRTRITIVQLVTCWPYSNDGSSEAKAVQADR</sequence>
<keyword evidence="1" id="KW-1133">Transmembrane helix</keyword>
<proteinExistence type="predicted"/>